<dbReference type="InterPro" id="IPR018687">
    <property type="entry name" value="DUF2177_membr"/>
</dbReference>
<organism evidence="2 3">
    <name type="scientific">Acidisoma cellulosilyticum</name>
    <dbReference type="NCBI Taxonomy" id="2802395"/>
    <lineage>
        <taxon>Bacteria</taxon>
        <taxon>Pseudomonadati</taxon>
        <taxon>Pseudomonadota</taxon>
        <taxon>Alphaproteobacteria</taxon>
        <taxon>Acetobacterales</taxon>
        <taxon>Acidocellaceae</taxon>
        <taxon>Acidisoma</taxon>
    </lineage>
</organism>
<dbReference type="RefSeq" id="WP_227306445.1">
    <property type="nucleotide sequence ID" value="NZ_JAESVA010000002.1"/>
</dbReference>
<keyword evidence="1" id="KW-1133">Transmembrane helix</keyword>
<keyword evidence="1" id="KW-0812">Transmembrane</keyword>
<evidence type="ECO:0000256" key="1">
    <source>
        <dbReference type="SAM" id="Phobius"/>
    </source>
</evidence>
<evidence type="ECO:0000313" key="3">
    <source>
        <dbReference type="Proteomes" id="UP000721844"/>
    </source>
</evidence>
<dbReference type="AlphaFoldDB" id="A0A964E323"/>
<dbReference type="Proteomes" id="UP000721844">
    <property type="component" value="Unassembled WGS sequence"/>
</dbReference>
<feature type="transmembrane region" description="Helical" evidence="1">
    <location>
        <begin position="69"/>
        <end position="87"/>
    </location>
</feature>
<feature type="transmembrane region" description="Helical" evidence="1">
    <location>
        <begin position="107"/>
        <end position="125"/>
    </location>
</feature>
<sequence length="135" mass="15145">MPVVAYLVSLLVFLALDVIWLGLMGPSYHAVMRDMLSPTIRFAPAIAFYLLDVLGLMIFVMLPGRARGALWVMAHAALFGLFTYGAYDLTNYAVLKHWDLTLTVKDMVWGMVVSAFAASIGWFVMRERGGGRRRR</sequence>
<reference evidence="2 3" key="1">
    <citation type="journal article" date="2021" name="Microorganisms">
        <title>Acidisoma silvae sp. nov. and Acidisomacellulosilytica sp. nov., Two Acidophilic Bacteria Isolated from Decaying Wood, Hydrolyzing Cellulose and Producing Poly-3-hydroxybutyrate.</title>
        <authorList>
            <person name="Mieszkin S."/>
            <person name="Pouder E."/>
            <person name="Uroz S."/>
            <person name="Simon-Colin C."/>
            <person name="Alain K."/>
        </authorList>
    </citation>
    <scope>NUCLEOTIDE SEQUENCE [LARGE SCALE GENOMIC DNA]</scope>
    <source>
        <strain evidence="2 3">HW T5.17</strain>
    </source>
</reference>
<accession>A0A964E323</accession>
<gene>
    <name evidence="2" type="ORF">ACELLULO517_06240</name>
</gene>
<evidence type="ECO:0000313" key="2">
    <source>
        <dbReference type="EMBL" id="MCB8879827.1"/>
    </source>
</evidence>
<comment type="caution">
    <text evidence="2">The sequence shown here is derived from an EMBL/GenBank/DDBJ whole genome shotgun (WGS) entry which is preliminary data.</text>
</comment>
<name>A0A964E323_9PROT</name>
<keyword evidence="1" id="KW-0472">Membrane</keyword>
<feature type="transmembrane region" description="Helical" evidence="1">
    <location>
        <begin position="40"/>
        <end position="62"/>
    </location>
</feature>
<protein>
    <submittedName>
        <fullName evidence="2">DUF2177 family protein</fullName>
    </submittedName>
</protein>
<keyword evidence="3" id="KW-1185">Reference proteome</keyword>
<proteinExistence type="predicted"/>
<dbReference type="EMBL" id="JAESVA010000002">
    <property type="protein sequence ID" value="MCB8879827.1"/>
    <property type="molecule type" value="Genomic_DNA"/>
</dbReference>
<dbReference type="Pfam" id="PF09945">
    <property type="entry name" value="DUF2177"/>
    <property type="match status" value="1"/>
</dbReference>